<reference evidence="2 3" key="1">
    <citation type="journal article" date="2016" name="Nat. Commun.">
        <title>Extremotolerant tardigrade genome and improved radiotolerance of human cultured cells by tardigrade-unique protein.</title>
        <authorList>
            <person name="Hashimoto T."/>
            <person name="Horikawa D.D."/>
            <person name="Saito Y."/>
            <person name="Kuwahara H."/>
            <person name="Kozuka-Hata H."/>
            <person name="Shin-I T."/>
            <person name="Minakuchi Y."/>
            <person name="Ohishi K."/>
            <person name="Motoyama A."/>
            <person name="Aizu T."/>
            <person name="Enomoto A."/>
            <person name="Kondo K."/>
            <person name="Tanaka S."/>
            <person name="Hara Y."/>
            <person name="Koshikawa S."/>
            <person name="Sagara H."/>
            <person name="Miura T."/>
            <person name="Yokobori S."/>
            <person name="Miyagawa K."/>
            <person name="Suzuki Y."/>
            <person name="Kubo T."/>
            <person name="Oyama M."/>
            <person name="Kohara Y."/>
            <person name="Fujiyama A."/>
            <person name="Arakawa K."/>
            <person name="Katayama T."/>
            <person name="Toyoda A."/>
            <person name="Kunieda T."/>
        </authorList>
    </citation>
    <scope>NUCLEOTIDE SEQUENCE [LARGE SCALE GENOMIC DNA]</scope>
    <source>
        <strain evidence="2 3">YOKOZUNA-1</strain>
    </source>
</reference>
<evidence type="ECO:0000313" key="2">
    <source>
        <dbReference type="EMBL" id="GAV06707.1"/>
    </source>
</evidence>
<sequence>MLHDQVQRKPMELLEPPNESRQRKAFSDDRHIVLLESGIVVVAKQTDVDHDRESLDD</sequence>
<keyword evidence="3" id="KW-1185">Reference proteome</keyword>
<proteinExistence type="predicted"/>
<protein>
    <submittedName>
        <fullName evidence="2">Uncharacterized protein</fullName>
    </submittedName>
</protein>
<name>A0A1D1VZ91_RAMVA</name>
<comment type="caution">
    <text evidence="2">The sequence shown here is derived from an EMBL/GenBank/DDBJ whole genome shotgun (WGS) entry which is preliminary data.</text>
</comment>
<evidence type="ECO:0000313" key="3">
    <source>
        <dbReference type="Proteomes" id="UP000186922"/>
    </source>
</evidence>
<organism evidence="2 3">
    <name type="scientific">Ramazzottius varieornatus</name>
    <name type="common">Water bear</name>
    <name type="synonym">Tardigrade</name>
    <dbReference type="NCBI Taxonomy" id="947166"/>
    <lineage>
        <taxon>Eukaryota</taxon>
        <taxon>Metazoa</taxon>
        <taxon>Ecdysozoa</taxon>
        <taxon>Tardigrada</taxon>
        <taxon>Eutardigrada</taxon>
        <taxon>Parachela</taxon>
        <taxon>Hypsibioidea</taxon>
        <taxon>Ramazzottiidae</taxon>
        <taxon>Ramazzottius</taxon>
    </lineage>
</organism>
<gene>
    <name evidence="2" type="primary">RvY_16652-1</name>
    <name evidence="2" type="synonym">RvY_16652.1</name>
    <name evidence="2" type="ORF">RvY_16652</name>
</gene>
<feature type="region of interest" description="Disordered" evidence="1">
    <location>
        <begin position="1"/>
        <end position="25"/>
    </location>
</feature>
<accession>A0A1D1VZ91</accession>
<dbReference type="Proteomes" id="UP000186922">
    <property type="component" value="Unassembled WGS sequence"/>
</dbReference>
<evidence type="ECO:0000256" key="1">
    <source>
        <dbReference type="SAM" id="MobiDB-lite"/>
    </source>
</evidence>
<dbReference type="EMBL" id="BDGG01000014">
    <property type="protein sequence ID" value="GAV06707.1"/>
    <property type="molecule type" value="Genomic_DNA"/>
</dbReference>
<dbReference type="AlphaFoldDB" id="A0A1D1VZ91"/>